<name>A0ABV6Z5Y2_UNCC1</name>
<keyword evidence="1" id="KW-0808">Transferase</keyword>
<dbReference type="EC" id="2.4.-.-" evidence="1"/>
<dbReference type="GO" id="GO:0016757">
    <property type="term" value="F:glycosyltransferase activity"/>
    <property type="evidence" value="ECO:0007669"/>
    <property type="project" value="UniProtKB-KW"/>
</dbReference>
<proteinExistence type="predicted"/>
<reference evidence="1 2" key="1">
    <citation type="submission" date="2024-09" db="EMBL/GenBank/DDBJ databases">
        <title>Laminarin stimulates single cell rates of sulfate reduction while oxygen inhibits transcriptomic activity in coastal marine sediment.</title>
        <authorList>
            <person name="Lindsay M."/>
            <person name="Orcutt B."/>
            <person name="Emerson D."/>
            <person name="Stepanauskas R."/>
            <person name="D'Angelo T."/>
        </authorList>
    </citation>
    <scope>NUCLEOTIDE SEQUENCE [LARGE SCALE GENOMIC DNA]</scope>
    <source>
        <strain evidence="1">SAG AM-311-K15</strain>
    </source>
</reference>
<keyword evidence="2" id="KW-1185">Reference proteome</keyword>
<accession>A0ABV6Z5Y2</accession>
<evidence type="ECO:0000313" key="1">
    <source>
        <dbReference type="EMBL" id="MFC1853830.1"/>
    </source>
</evidence>
<dbReference type="Proteomes" id="UP001594351">
    <property type="component" value="Unassembled WGS sequence"/>
</dbReference>
<dbReference type="EMBL" id="JBHPBY010000616">
    <property type="protein sequence ID" value="MFC1853830.1"/>
    <property type="molecule type" value="Genomic_DNA"/>
</dbReference>
<organism evidence="1 2">
    <name type="scientific">candidate division CSSED10-310 bacterium</name>
    <dbReference type="NCBI Taxonomy" id="2855610"/>
    <lineage>
        <taxon>Bacteria</taxon>
        <taxon>Bacteria division CSSED10-310</taxon>
    </lineage>
</organism>
<protein>
    <submittedName>
        <fullName evidence="1">Glycosyltransferase</fullName>
        <ecNumber evidence="1">2.4.-.-</ecNumber>
    </submittedName>
</protein>
<gene>
    <name evidence="1" type="ORF">ACFL27_26905</name>
</gene>
<feature type="non-terminal residue" evidence="1">
    <location>
        <position position="1"/>
    </location>
</feature>
<evidence type="ECO:0000313" key="2">
    <source>
        <dbReference type="Proteomes" id="UP001594351"/>
    </source>
</evidence>
<sequence>LFSALEPADFRDLFGLTLFNPPGWSMDYFTIDHPYLSRWHTPDWPVHHYLSFPNLTKKRAYDLIIYFFNASPSCHHFTALLSDYPGLVFLESNDLHRYRFRHLTARTKFHRYLAELSIIHGQRGFEAGRMLLTEGEQQSLFTQFPMERSVLDGSLGVIVSDPRYKYQLRRKYQKKRIFTLWPHFLENAQPEQSPEARAERKPGDRIKETGIIRLGVLHSTRNATRVNTLQRIISQVALSIQHQIIISPFCIAECSECEMSFESRRLKHLKEKFEIFKDTLDILLSENLGGSLWEAYFVAQALSSGLPAIISASSLWGHLPPELVFNIYPGPNEIEQLGHYLSLVGETPAVLDYMSVSGKAAFQQKYSIRNNITRFFLFLNSISRRTSYLHSAEPPLSAYFEPTGHHDFERKLKAKIMTDFSPTYETATQTLLDREINLCLGWD</sequence>
<comment type="caution">
    <text evidence="1">The sequence shown here is derived from an EMBL/GenBank/DDBJ whole genome shotgun (WGS) entry which is preliminary data.</text>
</comment>
<keyword evidence="1" id="KW-0328">Glycosyltransferase</keyword>